<feature type="domain" description="Disease resistance N-terminal" evidence="5">
    <location>
        <begin position="37"/>
        <end position="91"/>
    </location>
</feature>
<feature type="non-terminal residue" evidence="6">
    <location>
        <position position="91"/>
    </location>
</feature>
<evidence type="ECO:0000256" key="1">
    <source>
        <dbReference type="ARBA" id="ARBA00022737"/>
    </source>
</evidence>
<sequence length="91" mass="10058">MAMVGEAFLSAVIVVLLDKIVSGDVLSLIKGKQLEAVLLKKLKPTLMSVEALLDDAEKKQFTNRNVRNWINELKNAVYDAEDLLDDIATEA</sequence>
<dbReference type="OrthoDB" id="1743675at2759"/>
<dbReference type="AlphaFoldDB" id="A0A7J9IAA8"/>
<keyword evidence="4" id="KW-0732">Signal</keyword>
<evidence type="ECO:0000256" key="4">
    <source>
        <dbReference type="SAM" id="SignalP"/>
    </source>
</evidence>
<accession>A0A7J9IAA8</accession>
<protein>
    <recommendedName>
        <fullName evidence="5">Disease resistance N-terminal domain-containing protein</fullName>
    </recommendedName>
</protein>
<evidence type="ECO:0000313" key="6">
    <source>
        <dbReference type="EMBL" id="MBA0818773.1"/>
    </source>
</evidence>
<reference evidence="6 7" key="1">
    <citation type="journal article" date="2019" name="Genome Biol. Evol.">
        <title>Insights into the evolution of the New World diploid cottons (Gossypium, subgenus Houzingenia) based on genome sequencing.</title>
        <authorList>
            <person name="Grover C.E."/>
            <person name="Arick M.A. 2nd"/>
            <person name="Thrash A."/>
            <person name="Conover J.L."/>
            <person name="Sanders W.S."/>
            <person name="Peterson D.G."/>
            <person name="Frelichowski J.E."/>
            <person name="Scheffler J.A."/>
            <person name="Scheffler B.E."/>
            <person name="Wendel J.F."/>
        </authorList>
    </citation>
    <scope>NUCLEOTIDE SEQUENCE [LARGE SCALE GENOMIC DNA]</scope>
    <source>
        <strain evidence="6">0</strain>
        <tissue evidence="6">Leaf</tissue>
    </source>
</reference>
<comment type="caution">
    <text evidence="6">The sequence shown here is derived from an EMBL/GenBank/DDBJ whole genome shotgun (WGS) entry which is preliminary data.</text>
</comment>
<evidence type="ECO:0000313" key="7">
    <source>
        <dbReference type="Proteomes" id="UP000593560"/>
    </source>
</evidence>
<name>A0A7J9IAA8_9ROSI</name>
<dbReference type="GO" id="GO:0006952">
    <property type="term" value="P:defense response"/>
    <property type="evidence" value="ECO:0007669"/>
    <property type="project" value="UniProtKB-KW"/>
</dbReference>
<feature type="chain" id="PRO_5029694843" description="Disease resistance N-terminal domain-containing protein" evidence="4">
    <location>
        <begin position="24"/>
        <end position="91"/>
    </location>
</feature>
<evidence type="ECO:0000256" key="2">
    <source>
        <dbReference type="ARBA" id="ARBA00022741"/>
    </source>
</evidence>
<evidence type="ECO:0000259" key="5">
    <source>
        <dbReference type="Pfam" id="PF18052"/>
    </source>
</evidence>
<keyword evidence="2" id="KW-0547">Nucleotide-binding</keyword>
<evidence type="ECO:0000256" key="3">
    <source>
        <dbReference type="ARBA" id="ARBA00022821"/>
    </source>
</evidence>
<keyword evidence="3" id="KW-0611">Plant defense</keyword>
<dbReference type="EMBL" id="JABFAD010323324">
    <property type="protein sequence ID" value="MBA0818773.1"/>
    <property type="molecule type" value="Genomic_DNA"/>
</dbReference>
<proteinExistence type="predicted"/>
<dbReference type="Gene3D" id="1.20.5.4130">
    <property type="match status" value="1"/>
</dbReference>
<dbReference type="Proteomes" id="UP000593560">
    <property type="component" value="Unassembled WGS sequence"/>
</dbReference>
<dbReference type="InterPro" id="IPR041118">
    <property type="entry name" value="Rx_N"/>
</dbReference>
<feature type="signal peptide" evidence="4">
    <location>
        <begin position="1"/>
        <end position="23"/>
    </location>
</feature>
<keyword evidence="7" id="KW-1185">Reference proteome</keyword>
<dbReference type="GO" id="GO:0000166">
    <property type="term" value="F:nucleotide binding"/>
    <property type="evidence" value="ECO:0007669"/>
    <property type="project" value="UniProtKB-KW"/>
</dbReference>
<keyword evidence="1" id="KW-0677">Repeat</keyword>
<dbReference type="Pfam" id="PF18052">
    <property type="entry name" value="Rx_N"/>
    <property type="match status" value="1"/>
</dbReference>
<organism evidence="6 7">
    <name type="scientific">Gossypium harknessii</name>
    <dbReference type="NCBI Taxonomy" id="34285"/>
    <lineage>
        <taxon>Eukaryota</taxon>
        <taxon>Viridiplantae</taxon>
        <taxon>Streptophyta</taxon>
        <taxon>Embryophyta</taxon>
        <taxon>Tracheophyta</taxon>
        <taxon>Spermatophyta</taxon>
        <taxon>Magnoliopsida</taxon>
        <taxon>eudicotyledons</taxon>
        <taxon>Gunneridae</taxon>
        <taxon>Pentapetalae</taxon>
        <taxon>rosids</taxon>
        <taxon>malvids</taxon>
        <taxon>Malvales</taxon>
        <taxon>Malvaceae</taxon>
        <taxon>Malvoideae</taxon>
        <taxon>Gossypium</taxon>
    </lineage>
</organism>
<gene>
    <name evidence="6" type="ORF">Gohar_021287</name>
</gene>